<reference evidence="1" key="1">
    <citation type="submission" date="2018-05" db="EMBL/GenBank/DDBJ databases">
        <authorList>
            <person name="Lanie J.A."/>
            <person name="Ng W.-L."/>
            <person name="Kazmierczak K.M."/>
            <person name="Andrzejewski T.M."/>
            <person name="Davidsen T.M."/>
            <person name="Wayne K.J."/>
            <person name="Tettelin H."/>
            <person name="Glass J.I."/>
            <person name="Rusch D."/>
            <person name="Podicherti R."/>
            <person name="Tsui H.-C.T."/>
            <person name="Winkler M.E."/>
        </authorList>
    </citation>
    <scope>NUCLEOTIDE SEQUENCE</scope>
</reference>
<accession>A0A383D932</accession>
<evidence type="ECO:0000313" key="1">
    <source>
        <dbReference type="EMBL" id="SVE41046.1"/>
    </source>
</evidence>
<dbReference type="Gene3D" id="3.40.640.10">
    <property type="entry name" value="Type I PLP-dependent aspartate aminotransferase-like (Major domain)"/>
    <property type="match status" value="1"/>
</dbReference>
<sequence>MSQETAISRDDDPIFLFGDGDRLPPEILLQRLDSYQLLKGLEQDQFSLGGTVQVLEEKMASILEKESAIFMPTGTLA</sequence>
<gene>
    <name evidence="1" type="ORF">METZ01_LOCUS493900</name>
</gene>
<feature type="non-terminal residue" evidence="1">
    <location>
        <position position="77"/>
    </location>
</feature>
<protein>
    <recommendedName>
        <fullName evidence="2">Aromatic amino acid beta-eliminating lyase/threonine aldolase domain-containing protein</fullName>
    </recommendedName>
</protein>
<dbReference type="InterPro" id="IPR015421">
    <property type="entry name" value="PyrdxlP-dep_Trfase_major"/>
</dbReference>
<organism evidence="1">
    <name type="scientific">marine metagenome</name>
    <dbReference type="NCBI Taxonomy" id="408172"/>
    <lineage>
        <taxon>unclassified sequences</taxon>
        <taxon>metagenomes</taxon>
        <taxon>ecological metagenomes</taxon>
    </lineage>
</organism>
<dbReference type="AlphaFoldDB" id="A0A383D932"/>
<proteinExistence type="predicted"/>
<dbReference type="EMBL" id="UINC01215391">
    <property type="protein sequence ID" value="SVE41046.1"/>
    <property type="molecule type" value="Genomic_DNA"/>
</dbReference>
<name>A0A383D932_9ZZZZ</name>
<evidence type="ECO:0008006" key="2">
    <source>
        <dbReference type="Google" id="ProtNLM"/>
    </source>
</evidence>